<dbReference type="InterPro" id="IPR032091">
    <property type="entry name" value="Malt_amylase-like_C"/>
</dbReference>
<dbReference type="AlphaFoldDB" id="A0ABD5TWL6"/>
<dbReference type="Gene3D" id="2.60.40.1180">
    <property type="entry name" value="Golgi alpha-mannosidase II"/>
    <property type="match status" value="1"/>
</dbReference>
<dbReference type="EMBL" id="JBHSXH010000011">
    <property type="protein sequence ID" value="MFC6824951.1"/>
    <property type="molecule type" value="Genomic_DNA"/>
</dbReference>
<dbReference type="InterPro" id="IPR017853">
    <property type="entry name" value="GH"/>
</dbReference>
<dbReference type="Proteomes" id="UP001596408">
    <property type="component" value="Unassembled WGS sequence"/>
</dbReference>
<evidence type="ECO:0000256" key="1">
    <source>
        <dbReference type="ARBA" id="ARBA00008061"/>
    </source>
</evidence>
<dbReference type="Pfam" id="PF16657">
    <property type="entry name" value="Malt_amylase_C"/>
    <property type="match status" value="1"/>
</dbReference>
<evidence type="ECO:0000313" key="6">
    <source>
        <dbReference type="Proteomes" id="UP001596408"/>
    </source>
</evidence>
<dbReference type="GO" id="GO:0004553">
    <property type="term" value="F:hydrolase activity, hydrolyzing O-glycosyl compounds"/>
    <property type="evidence" value="ECO:0007669"/>
    <property type="project" value="UniProtKB-ARBA"/>
</dbReference>
<dbReference type="CDD" id="cd11333">
    <property type="entry name" value="AmyAc_SI_OligoGlu_DGase"/>
    <property type="match status" value="1"/>
</dbReference>
<dbReference type="SUPFAM" id="SSF51445">
    <property type="entry name" value="(Trans)glycosidases"/>
    <property type="match status" value="1"/>
</dbReference>
<dbReference type="InterPro" id="IPR006047">
    <property type="entry name" value="GH13_cat_dom"/>
</dbReference>
<sequence>MSDDRPWWRDAVIYQVYPRSFNDTDGDGIGDIPGIVEKLDYFQELGVDALWLSPVYDSPNVDNGYDVSDYRAIMTEFGTIDDWEDLIDGLHERGMRLVMDMVLNHTSTEHEWFQRARRGEDDYQDYYFWRESDGESPPNNWEAVWGGSAWEYDETAAASYLHLFHERQADLNWDNPTVREEIFDIVDWWLEKGVDGFRLDSINLISKPEGLSDTDEGEDPNGISVVANGPRVEEHLRALCERVHAYDDVVTIGETPDLTVDKARSYVGSETDSLSMVLNFEHVEVDRAEGGLRWEMREWELPELKSVIERWQTGLADDEWQGLYFNNHDQPRAVSRFGDDGEYRRESAKVIATLLLTLRGTPFVYQGEEIGMTNPRCDDLDGIRDVATRRTLAHAIERGEVSSFEDVKEDINRRTRDNARTPVQWTDGEHAGFTDGEPWLGVNDDYETVNVADAQADPDSVWHYYRDLIDIRNECSLLVNGEFELLAPDYESLFAFLRSDGDERALVALNFDEEATAIDVPESVLEGEFEALIGNYADETVPAVDEALRPYEARVYEQR</sequence>
<evidence type="ECO:0000256" key="3">
    <source>
        <dbReference type="ARBA" id="ARBA00023295"/>
    </source>
</evidence>
<dbReference type="FunFam" id="3.20.20.80:FF:000064">
    <property type="entry name" value="Oligo-1,6-glucosidase"/>
    <property type="match status" value="1"/>
</dbReference>
<comment type="caution">
    <text evidence="5">The sequence shown here is derived from an EMBL/GenBank/DDBJ whole genome shotgun (WGS) entry which is preliminary data.</text>
</comment>
<dbReference type="NCBIfam" id="NF008183">
    <property type="entry name" value="PRK10933.1"/>
    <property type="match status" value="1"/>
</dbReference>
<dbReference type="SMART" id="SM00642">
    <property type="entry name" value="Aamy"/>
    <property type="match status" value="1"/>
</dbReference>
<dbReference type="Gene3D" id="3.90.400.10">
    <property type="entry name" value="Oligo-1,6-glucosidase, Domain 2"/>
    <property type="match status" value="1"/>
</dbReference>
<feature type="domain" description="Glycosyl hydrolase family 13 catalytic" evidence="4">
    <location>
        <begin position="15"/>
        <end position="420"/>
    </location>
</feature>
<dbReference type="FunFam" id="3.90.400.10:FF:000002">
    <property type="entry name" value="Sucrose isomerase"/>
    <property type="match status" value="1"/>
</dbReference>
<dbReference type="SUPFAM" id="SSF51011">
    <property type="entry name" value="Glycosyl hydrolase domain"/>
    <property type="match status" value="1"/>
</dbReference>
<dbReference type="Pfam" id="PF00128">
    <property type="entry name" value="Alpha-amylase"/>
    <property type="match status" value="1"/>
</dbReference>
<gene>
    <name evidence="5" type="ORF">ACFQEV_08100</name>
</gene>
<protein>
    <submittedName>
        <fullName evidence="5">Alpha-glucosidase</fullName>
    </submittedName>
</protein>
<evidence type="ECO:0000256" key="2">
    <source>
        <dbReference type="ARBA" id="ARBA00022801"/>
    </source>
</evidence>
<evidence type="ECO:0000313" key="5">
    <source>
        <dbReference type="EMBL" id="MFC6824951.1"/>
    </source>
</evidence>
<proteinExistence type="inferred from homology"/>
<keyword evidence="3" id="KW-0326">Glycosidase</keyword>
<dbReference type="Gene3D" id="3.20.20.80">
    <property type="entry name" value="Glycosidases"/>
    <property type="match status" value="1"/>
</dbReference>
<keyword evidence="2" id="KW-0378">Hydrolase</keyword>
<comment type="similarity">
    <text evidence="1">Belongs to the glycosyl hydrolase 13 family.</text>
</comment>
<reference evidence="5 6" key="1">
    <citation type="journal article" date="2019" name="Int. J. Syst. Evol. Microbiol.">
        <title>The Global Catalogue of Microorganisms (GCM) 10K type strain sequencing project: providing services to taxonomists for standard genome sequencing and annotation.</title>
        <authorList>
            <consortium name="The Broad Institute Genomics Platform"/>
            <consortium name="The Broad Institute Genome Sequencing Center for Infectious Disease"/>
            <person name="Wu L."/>
            <person name="Ma J."/>
        </authorList>
    </citation>
    <scope>NUCLEOTIDE SEQUENCE [LARGE SCALE GENOMIC DNA]</scope>
    <source>
        <strain evidence="5 6">YIM 94188</strain>
    </source>
</reference>
<dbReference type="PANTHER" id="PTHR10357">
    <property type="entry name" value="ALPHA-AMYLASE FAMILY MEMBER"/>
    <property type="match status" value="1"/>
</dbReference>
<dbReference type="InterPro" id="IPR013780">
    <property type="entry name" value="Glyco_hydro_b"/>
</dbReference>
<dbReference type="InterPro" id="IPR045857">
    <property type="entry name" value="O16G_dom_2"/>
</dbReference>
<dbReference type="PANTHER" id="PTHR10357:SF179">
    <property type="entry name" value="NEUTRAL AND BASIC AMINO ACID TRANSPORT PROTEIN RBAT"/>
    <property type="match status" value="1"/>
</dbReference>
<keyword evidence="6" id="KW-1185">Reference proteome</keyword>
<evidence type="ECO:0000259" key="4">
    <source>
        <dbReference type="SMART" id="SM00642"/>
    </source>
</evidence>
<dbReference type="RefSeq" id="WP_379694646.1">
    <property type="nucleotide sequence ID" value="NZ_JBHSXH010000011.1"/>
</dbReference>
<name>A0ABD5TWL6_9EURY</name>
<accession>A0ABD5TWL6</accession>
<organism evidence="5 6">
    <name type="scientific">Halopelagius fulvigenes</name>
    <dbReference type="NCBI Taxonomy" id="1198324"/>
    <lineage>
        <taxon>Archaea</taxon>
        <taxon>Methanobacteriati</taxon>
        <taxon>Methanobacteriota</taxon>
        <taxon>Stenosarchaea group</taxon>
        <taxon>Halobacteria</taxon>
        <taxon>Halobacteriales</taxon>
        <taxon>Haloferacaceae</taxon>
    </lineage>
</organism>
<dbReference type="FunFam" id="2.60.40.1180:FF:000007">
    <property type="entry name" value="Sucrose isomerase"/>
    <property type="match status" value="1"/>
</dbReference>
<dbReference type="GO" id="GO:0016052">
    <property type="term" value="P:carbohydrate catabolic process"/>
    <property type="evidence" value="ECO:0007669"/>
    <property type="project" value="UniProtKB-ARBA"/>
</dbReference>